<keyword evidence="2" id="KW-1185">Reference proteome</keyword>
<dbReference type="NCBIfam" id="NF041192">
    <property type="entry name" value="encap_f4c"/>
    <property type="match status" value="1"/>
</dbReference>
<name>A0A1M6P7G0_9BACT</name>
<organism evidence="1 2">
    <name type="scientific">Rhodothermus profundi</name>
    <dbReference type="NCBI Taxonomy" id="633813"/>
    <lineage>
        <taxon>Bacteria</taxon>
        <taxon>Pseudomonadati</taxon>
        <taxon>Rhodothermota</taxon>
        <taxon>Rhodothermia</taxon>
        <taxon>Rhodothermales</taxon>
        <taxon>Rhodothermaceae</taxon>
        <taxon>Rhodothermus</taxon>
    </lineage>
</organism>
<dbReference type="OrthoDB" id="5678283at2"/>
<dbReference type="EMBL" id="FRAU01000001">
    <property type="protein sequence ID" value="SHK03937.1"/>
    <property type="molecule type" value="Genomic_DNA"/>
</dbReference>
<reference evidence="2" key="1">
    <citation type="submission" date="2016-11" db="EMBL/GenBank/DDBJ databases">
        <authorList>
            <person name="Varghese N."/>
            <person name="Submissions S."/>
        </authorList>
    </citation>
    <scope>NUCLEOTIDE SEQUENCE [LARGE SCALE GENOMIC DNA]</scope>
    <source>
        <strain evidence="2">DSM 22212</strain>
    </source>
</reference>
<accession>A0A1M6P7G0</accession>
<dbReference type="RefSeq" id="WP_072713853.1">
    <property type="nucleotide sequence ID" value="NZ_FRAU01000001.1"/>
</dbReference>
<proteinExistence type="predicted"/>
<dbReference type="AlphaFoldDB" id="A0A1M6P7G0"/>
<sequence length="103" mass="11677">MTILEYTPNDDEMLPFIHDSLRQLQEAGHEARYILVGRAAYRRLCKAIGRQFQRGAGRFETYQHIPIVVDPFREDEVCVVPAPAICAEAVQGYRMPSGPDASR</sequence>
<protein>
    <submittedName>
        <fullName evidence="1">Uncharacterized protein</fullName>
    </submittedName>
</protein>
<dbReference type="SMR" id="A0A1M6P7G0"/>
<evidence type="ECO:0000313" key="1">
    <source>
        <dbReference type="EMBL" id="SHK03937.1"/>
    </source>
</evidence>
<gene>
    <name evidence="1" type="ORF">SAMN04488087_0065</name>
</gene>
<evidence type="ECO:0000313" key="2">
    <source>
        <dbReference type="Proteomes" id="UP000185812"/>
    </source>
</evidence>
<dbReference type="Proteomes" id="UP000185812">
    <property type="component" value="Unassembled WGS sequence"/>
</dbReference>